<evidence type="ECO:0000256" key="4">
    <source>
        <dbReference type="ARBA" id="ARBA00023136"/>
    </source>
</evidence>
<dbReference type="RefSeq" id="WP_170821646.1">
    <property type="nucleotide sequence ID" value="NZ_JAAOXG010000020.1"/>
</dbReference>
<evidence type="ECO:0000313" key="6">
    <source>
        <dbReference type="EMBL" id="NNJ30494.1"/>
    </source>
</evidence>
<sequence length="192" mass="21544">MIQIIGVIEVLIFYVAYFLKLINQRKKGIKTNQLGIGNKSRKIVIIESLLRFSSTAIVIVVLVSAILNTSLFSNQMIRGIGLALLGLGTCLFIIAMVTMQDNWRAGIPEKDKTDMVTTGIYTISRNPAFLGFDLTYIGASLAFGNIIVLILTALTIALMHLQILEEEKYLETTFGNRYDTYKNKVGRYFVFF</sequence>
<gene>
    <name evidence="6" type="ORF">G9470_11935</name>
</gene>
<accession>A0ABX1VPX1</accession>
<keyword evidence="3 5" id="KW-1133">Transmembrane helix</keyword>
<evidence type="ECO:0000256" key="5">
    <source>
        <dbReference type="SAM" id="Phobius"/>
    </source>
</evidence>
<comment type="caution">
    <text evidence="6">The sequence shown here is derived from an EMBL/GenBank/DDBJ whole genome shotgun (WGS) entry which is preliminary data.</text>
</comment>
<name>A0ABX1VPX1_9FIRM</name>
<feature type="transmembrane region" description="Helical" evidence="5">
    <location>
        <begin position="43"/>
        <end position="67"/>
    </location>
</feature>
<feature type="transmembrane region" description="Helical" evidence="5">
    <location>
        <begin position="6"/>
        <end position="22"/>
    </location>
</feature>
<dbReference type="InterPro" id="IPR007318">
    <property type="entry name" value="Phopholipid_MeTrfase"/>
</dbReference>
<dbReference type="PANTHER" id="PTHR12714">
    <property type="entry name" value="PROTEIN-S ISOPRENYLCYSTEINE O-METHYLTRANSFERASE"/>
    <property type="match status" value="1"/>
</dbReference>
<dbReference type="Proteomes" id="UP000539052">
    <property type="component" value="Unassembled WGS sequence"/>
</dbReference>
<dbReference type="PANTHER" id="PTHR12714:SF24">
    <property type="entry name" value="SLR1182 PROTEIN"/>
    <property type="match status" value="1"/>
</dbReference>
<reference evidence="6 7" key="1">
    <citation type="submission" date="2020-03" db="EMBL/GenBank/DDBJ databases">
        <title>Genome Sequence of industrial isolate, B5A.</title>
        <authorList>
            <person name="Sharma S."/>
            <person name="Patil P.B."/>
            <person name="Korpole S."/>
        </authorList>
    </citation>
    <scope>NUCLEOTIDE SEQUENCE [LARGE SCALE GENOMIC DNA]</scope>
    <source>
        <strain evidence="6 7">PI-S10-B5A</strain>
    </source>
</reference>
<evidence type="ECO:0000256" key="2">
    <source>
        <dbReference type="ARBA" id="ARBA00022692"/>
    </source>
</evidence>
<feature type="transmembrane region" description="Helical" evidence="5">
    <location>
        <begin position="79"/>
        <end position="99"/>
    </location>
</feature>
<dbReference type="EMBL" id="JAAOXG010000020">
    <property type="protein sequence ID" value="NNJ30494.1"/>
    <property type="molecule type" value="Genomic_DNA"/>
</dbReference>
<protein>
    <submittedName>
        <fullName evidence="6">Isoprenylcysteine carboxylmethyltransferase family protein</fullName>
    </submittedName>
</protein>
<proteinExistence type="predicted"/>
<evidence type="ECO:0000256" key="1">
    <source>
        <dbReference type="ARBA" id="ARBA00004127"/>
    </source>
</evidence>
<comment type="subcellular location">
    <subcellularLocation>
        <location evidence="1">Endomembrane system</location>
        <topology evidence="1">Multi-pass membrane protein</topology>
    </subcellularLocation>
</comment>
<evidence type="ECO:0000256" key="3">
    <source>
        <dbReference type="ARBA" id="ARBA00022989"/>
    </source>
</evidence>
<organism evidence="6 7">
    <name type="scientific">Lacrimispora defluvii</name>
    <dbReference type="NCBI Taxonomy" id="2719233"/>
    <lineage>
        <taxon>Bacteria</taxon>
        <taxon>Bacillati</taxon>
        <taxon>Bacillota</taxon>
        <taxon>Clostridia</taxon>
        <taxon>Lachnospirales</taxon>
        <taxon>Lachnospiraceae</taxon>
        <taxon>Lacrimispora</taxon>
    </lineage>
</organism>
<keyword evidence="7" id="KW-1185">Reference proteome</keyword>
<keyword evidence="2 5" id="KW-0812">Transmembrane</keyword>
<feature type="transmembrane region" description="Helical" evidence="5">
    <location>
        <begin position="134"/>
        <end position="161"/>
    </location>
</feature>
<dbReference type="Pfam" id="PF04191">
    <property type="entry name" value="PEMT"/>
    <property type="match status" value="1"/>
</dbReference>
<evidence type="ECO:0000313" key="7">
    <source>
        <dbReference type="Proteomes" id="UP000539052"/>
    </source>
</evidence>
<dbReference type="Gene3D" id="1.20.120.1630">
    <property type="match status" value="1"/>
</dbReference>
<keyword evidence="4 5" id="KW-0472">Membrane</keyword>